<organism evidence="5">
    <name type="scientific">Anopheles atroparvus</name>
    <name type="common">European mosquito</name>
    <dbReference type="NCBI Taxonomy" id="41427"/>
    <lineage>
        <taxon>Eukaryota</taxon>
        <taxon>Metazoa</taxon>
        <taxon>Ecdysozoa</taxon>
        <taxon>Arthropoda</taxon>
        <taxon>Hexapoda</taxon>
        <taxon>Insecta</taxon>
        <taxon>Pterygota</taxon>
        <taxon>Neoptera</taxon>
        <taxon>Endopterygota</taxon>
        <taxon>Diptera</taxon>
        <taxon>Nematocera</taxon>
        <taxon>Culicoidea</taxon>
        <taxon>Culicidae</taxon>
        <taxon>Anophelinae</taxon>
        <taxon>Anopheles</taxon>
    </lineage>
</organism>
<dbReference type="GO" id="GO:0005929">
    <property type="term" value="C:cilium"/>
    <property type="evidence" value="ECO:0007669"/>
    <property type="project" value="UniProtKB-ARBA"/>
</dbReference>
<dbReference type="GO" id="GO:0060271">
    <property type="term" value="P:cilium assembly"/>
    <property type="evidence" value="ECO:0007669"/>
    <property type="project" value="TreeGrafter"/>
</dbReference>
<evidence type="ECO:0000256" key="2">
    <source>
        <dbReference type="ARBA" id="ARBA00007209"/>
    </source>
</evidence>
<dbReference type="InterPro" id="IPR000435">
    <property type="entry name" value="Tektins"/>
</dbReference>
<evidence type="ECO:0000256" key="1">
    <source>
        <dbReference type="ARBA" id="ARBA00004496"/>
    </source>
</evidence>
<evidence type="ECO:0000313" key="5">
    <source>
        <dbReference type="EnsemblMetazoa" id="AATE016032-PA.1"/>
    </source>
</evidence>
<dbReference type="Pfam" id="PF03148">
    <property type="entry name" value="Tektin"/>
    <property type="match status" value="1"/>
</dbReference>
<dbReference type="PANTHER" id="PTHR19960">
    <property type="entry name" value="TEKTIN"/>
    <property type="match status" value="1"/>
</dbReference>
<dbReference type="InterPro" id="IPR048256">
    <property type="entry name" value="Tektin-like"/>
</dbReference>
<evidence type="ECO:0000256" key="3">
    <source>
        <dbReference type="ARBA" id="ARBA00022490"/>
    </source>
</evidence>
<dbReference type="AlphaFoldDB" id="A0A182JDH7"/>
<name>A0A182JDH7_ANOAO</name>
<dbReference type="GO" id="GO:0005634">
    <property type="term" value="C:nucleus"/>
    <property type="evidence" value="ECO:0007669"/>
    <property type="project" value="TreeGrafter"/>
</dbReference>
<dbReference type="EnsemblMetazoa" id="AATE016032-RA">
    <property type="protein sequence ID" value="AATE016032-PA.1"/>
    <property type="gene ID" value="AATE016032"/>
</dbReference>
<evidence type="ECO:0000256" key="4">
    <source>
        <dbReference type="ARBA" id="ARBA00023054"/>
    </source>
</evidence>
<dbReference type="VEuPathDB" id="VectorBase:AATE016032"/>
<sequence>MPSNFVSKSRSLAKRTGPSENSKVFEIEQCMYNLSEDFIRQTSLNDEKEAGSKCSAVPITTATAANDQIFSITPSANQVHQIWDILRQPISDDIMRKLCFSEMLLVCDGNERIVGGAAINVSLIAGEVLAAFSSTRLAFLGQSTAESELMSFADRNCHPLQERKCETLVSGTTRQEKQIQLYFDEHHNVTAYRQEIDGFHSESFQGMLKPTDGNGEESAGQEIIVPDGLQLLLLRYLILSNFVGEISSQTVDVQGRLQTNPVGLPASEPPPYLPQRDGYSDGYPLAKPMGPIGPWATGRVDWGALSGQTGTRPVVNQYSITRYSVDKWRQRNADMIASCQSTVDHSVRVENSSKNTIIRTYATADKTQTDCTQSLHARAKNIDDLKSDLNRAISAMQEEITALERQRRRLKQSLAVLRMPEAIANECLERRTGRPDTELIRDRPEEELIREISLISEIKAILLQTLANIEQQQSDNRAVRQRMEFDWSEKKMAHENDAINCNLRNQSTNTLFKPGATRCSNEQSTEIYWEKFTRETLDMFNDCRRKSEQLRNTLDAILTNAARDLRTQADSVERALASRISCMEEIREKLEIDLRTTLQRLADTEIQIGKLQVAIRNMDYGMMVVQTRLDNRNQRPRVENCRDQPQALLIAEVKSLEEGTSAMNAQLKQEEDVKLELVNRRNELEREIMLKRRTIAIDRDRCQLLRSHFPSSTALSGY</sequence>
<reference evidence="5" key="1">
    <citation type="submission" date="2022-08" db="UniProtKB">
        <authorList>
            <consortium name="EnsemblMetazoa"/>
        </authorList>
    </citation>
    <scope>IDENTIFICATION</scope>
    <source>
        <strain evidence="5">EBRO</strain>
    </source>
</reference>
<comment type="similarity">
    <text evidence="2">Belongs to the tektin family.</text>
</comment>
<dbReference type="PRINTS" id="PR00511">
    <property type="entry name" value="TEKTIN"/>
</dbReference>
<dbReference type="GO" id="GO:0005737">
    <property type="term" value="C:cytoplasm"/>
    <property type="evidence" value="ECO:0007669"/>
    <property type="project" value="UniProtKB-SubCell"/>
</dbReference>
<dbReference type="STRING" id="41427.A0A182JDH7"/>
<proteinExistence type="inferred from homology"/>
<keyword evidence="4" id="KW-0175">Coiled coil</keyword>
<comment type="subcellular location">
    <subcellularLocation>
        <location evidence="1">Cytoplasm</location>
    </subcellularLocation>
</comment>
<dbReference type="PANTHER" id="PTHR19960:SF12">
    <property type="entry name" value="TEKTIN-4"/>
    <property type="match status" value="1"/>
</dbReference>
<dbReference type="GO" id="GO:0015630">
    <property type="term" value="C:microtubule cytoskeleton"/>
    <property type="evidence" value="ECO:0007669"/>
    <property type="project" value="TreeGrafter"/>
</dbReference>
<protein>
    <submittedName>
        <fullName evidence="5">Uncharacterized protein</fullName>
    </submittedName>
</protein>
<dbReference type="GO" id="GO:0060294">
    <property type="term" value="P:cilium movement involved in cell motility"/>
    <property type="evidence" value="ECO:0007669"/>
    <property type="project" value="InterPro"/>
</dbReference>
<accession>A0A182JDH7</accession>
<keyword evidence="3" id="KW-0963">Cytoplasm</keyword>